<gene>
    <name evidence="1" type="ORF">VTJ83DRAFT_1409</name>
</gene>
<protein>
    <recommendedName>
        <fullName evidence="3">F-box domain-containing protein</fullName>
    </recommendedName>
</protein>
<dbReference type="SUPFAM" id="SSF52047">
    <property type="entry name" value="RNI-like"/>
    <property type="match status" value="1"/>
</dbReference>
<keyword evidence="2" id="KW-1185">Reference proteome</keyword>
<dbReference type="RefSeq" id="XP_070870762.1">
    <property type="nucleotide sequence ID" value="XM_071007565.1"/>
</dbReference>
<sequence>MPGAATAVATLPELLRCVAEQILTTRQLATLCLVNKTFNAAITPLLYRDLEVNDGTLPLLKVWLEAGRLTHVRALTVSLDKTLSHQETMDTFLPLLGQMGRLERLTQVTAHIVERWLDKGRASQFEGEGGPGPNGGTRLPVSLLDAFRERCSGLKHLDITFCENMGGFLGHSDEALPEGTGEEERRLYGRPDLASFSGLRSLALRNLYQELDWWRDQIVTALRQSPDLQHLELSLGLWTVHLYQAENELAKFEHWFDELCNAYTATGAKPLRLRSLRLGFATFPRRSESAEKLADLSCLEDLHITNEGTYFKGQIVIDMYNHEDEDSGIAFDAFGPDRCPSLRRFSMAVYHRDVHDMLAQADPAWLRNLALSCEGLWGGWELPGLLRPDPDGLYPQLPMHPRMLHMELDRSKVSLVNYEGEHLPSEDIPAAKQVLDDLAAGDDGALEGLGVHLKVRRGAGEGPADPGEHCFEDLDLLADAVGKLPNLTQLAIVDCKTTYAKERILEEREAEDAARLLAMANPRLRYIQVHRRYWRAWREDGNVRLEKLAQLDDAAMEVDVKKLGEASQVELFRFLNWQPQPL</sequence>
<comment type="caution">
    <text evidence="1">The sequence shown here is derived from an EMBL/GenBank/DDBJ whole genome shotgun (WGS) entry which is preliminary data.</text>
</comment>
<dbReference type="GeneID" id="98122209"/>
<reference evidence="1 2" key="1">
    <citation type="journal article" date="2024" name="Commun. Biol.">
        <title>Comparative genomic analysis of thermophilic fungi reveals convergent evolutionary adaptations and gene losses.</title>
        <authorList>
            <person name="Steindorff A.S."/>
            <person name="Aguilar-Pontes M.V."/>
            <person name="Robinson A.J."/>
            <person name="Andreopoulos B."/>
            <person name="LaButti K."/>
            <person name="Kuo A."/>
            <person name="Mondo S."/>
            <person name="Riley R."/>
            <person name="Otillar R."/>
            <person name="Haridas S."/>
            <person name="Lipzen A."/>
            <person name="Grimwood J."/>
            <person name="Schmutz J."/>
            <person name="Clum A."/>
            <person name="Reid I.D."/>
            <person name="Moisan M.C."/>
            <person name="Butler G."/>
            <person name="Nguyen T.T.M."/>
            <person name="Dewar K."/>
            <person name="Conant G."/>
            <person name="Drula E."/>
            <person name="Henrissat B."/>
            <person name="Hansel C."/>
            <person name="Singer S."/>
            <person name="Hutchinson M.I."/>
            <person name="de Vries R.P."/>
            <person name="Natvig D.O."/>
            <person name="Powell A.J."/>
            <person name="Tsang A."/>
            <person name="Grigoriev I.V."/>
        </authorList>
    </citation>
    <scope>NUCLEOTIDE SEQUENCE [LARGE SCALE GENOMIC DNA]</scope>
    <source>
        <strain evidence="1 2">ATCC 22073</strain>
    </source>
</reference>
<dbReference type="EMBL" id="JAZGUE010000001">
    <property type="protein sequence ID" value="KAL2272038.1"/>
    <property type="molecule type" value="Genomic_DNA"/>
</dbReference>
<organism evidence="1 2">
    <name type="scientific">Remersonia thermophila</name>
    <dbReference type="NCBI Taxonomy" id="72144"/>
    <lineage>
        <taxon>Eukaryota</taxon>
        <taxon>Fungi</taxon>
        <taxon>Dikarya</taxon>
        <taxon>Ascomycota</taxon>
        <taxon>Pezizomycotina</taxon>
        <taxon>Sordariomycetes</taxon>
        <taxon>Sordariomycetidae</taxon>
        <taxon>Sordariales</taxon>
        <taxon>Sordariales incertae sedis</taxon>
        <taxon>Remersonia</taxon>
    </lineage>
</organism>
<accession>A0ABR4DNY5</accession>
<proteinExistence type="predicted"/>
<dbReference type="Proteomes" id="UP001600064">
    <property type="component" value="Unassembled WGS sequence"/>
</dbReference>
<name>A0ABR4DNY5_9PEZI</name>
<evidence type="ECO:0008006" key="3">
    <source>
        <dbReference type="Google" id="ProtNLM"/>
    </source>
</evidence>
<evidence type="ECO:0000313" key="2">
    <source>
        <dbReference type="Proteomes" id="UP001600064"/>
    </source>
</evidence>
<evidence type="ECO:0000313" key="1">
    <source>
        <dbReference type="EMBL" id="KAL2272038.1"/>
    </source>
</evidence>